<dbReference type="Proteomes" id="UP000663845">
    <property type="component" value="Unassembled WGS sequence"/>
</dbReference>
<comment type="caution">
    <text evidence="1">The sequence shown here is derived from an EMBL/GenBank/DDBJ whole genome shotgun (WGS) entry which is preliminary data.</text>
</comment>
<organism evidence="1 3">
    <name type="scientific">Adineta steineri</name>
    <dbReference type="NCBI Taxonomy" id="433720"/>
    <lineage>
        <taxon>Eukaryota</taxon>
        <taxon>Metazoa</taxon>
        <taxon>Spiralia</taxon>
        <taxon>Gnathifera</taxon>
        <taxon>Rotifera</taxon>
        <taxon>Eurotatoria</taxon>
        <taxon>Bdelloidea</taxon>
        <taxon>Adinetida</taxon>
        <taxon>Adinetidae</taxon>
        <taxon>Adineta</taxon>
    </lineage>
</organism>
<evidence type="ECO:0000313" key="3">
    <source>
        <dbReference type="Proteomes" id="UP000663845"/>
    </source>
</evidence>
<protein>
    <submittedName>
        <fullName evidence="1">Uncharacterized protein</fullName>
    </submittedName>
</protein>
<name>A0A813QCI8_9BILA</name>
<evidence type="ECO:0000313" key="1">
    <source>
        <dbReference type="EMBL" id="CAF0765132.1"/>
    </source>
</evidence>
<sequence>MNFTGPIIEKNYVLSTNTEPNHVMINMKNAYEAEERLLLYCCHNDEELLPAIDQEGLFTKGSYCDHLRTLQHNQNPFRNNRPQPASEY</sequence>
<reference evidence="1" key="1">
    <citation type="submission" date="2021-02" db="EMBL/GenBank/DDBJ databases">
        <authorList>
            <person name="Nowell W R."/>
        </authorList>
    </citation>
    <scope>NUCLEOTIDE SEQUENCE</scope>
</reference>
<proteinExistence type="predicted"/>
<dbReference type="AlphaFoldDB" id="A0A813QCI8"/>
<gene>
    <name evidence="1" type="ORF">JYZ213_LOCUS3293</name>
    <name evidence="2" type="ORF">OXD698_LOCUS34612</name>
</gene>
<dbReference type="EMBL" id="CAJNOG010000017">
    <property type="protein sequence ID" value="CAF0765132.1"/>
    <property type="molecule type" value="Genomic_DNA"/>
</dbReference>
<dbReference type="EMBL" id="CAJOAZ010005065">
    <property type="protein sequence ID" value="CAF4086056.1"/>
    <property type="molecule type" value="Genomic_DNA"/>
</dbReference>
<dbReference type="Proteomes" id="UP000663844">
    <property type="component" value="Unassembled WGS sequence"/>
</dbReference>
<evidence type="ECO:0000313" key="2">
    <source>
        <dbReference type="EMBL" id="CAF4086056.1"/>
    </source>
</evidence>
<accession>A0A813QCI8</accession>